<dbReference type="SUPFAM" id="SSF57997">
    <property type="entry name" value="Tropomyosin"/>
    <property type="match status" value="1"/>
</dbReference>
<dbReference type="EMBL" id="AP011640">
    <property type="protein sequence ID" value="BAL52824.1"/>
    <property type="molecule type" value="Genomic_DNA"/>
</dbReference>
<feature type="coiled-coil region" evidence="1">
    <location>
        <begin position="72"/>
        <end position="148"/>
    </location>
</feature>
<dbReference type="Gene3D" id="1.20.5.340">
    <property type="match status" value="1"/>
</dbReference>
<organism evidence="2">
    <name type="scientific">uncultured prokaryote</name>
    <dbReference type="NCBI Taxonomy" id="198431"/>
    <lineage>
        <taxon>unclassified sequences</taxon>
        <taxon>environmental samples</taxon>
    </lineage>
</organism>
<evidence type="ECO:0000256" key="1">
    <source>
        <dbReference type="SAM" id="Coils"/>
    </source>
</evidence>
<keyword evidence="1" id="KW-0175">Coiled coil</keyword>
<reference evidence="2" key="1">
    <citation type="journal article" date="2005" name="Environ. Microbiol.">
        <title>Genetic and functional properties of uncultivated thermophilic crenarchaeotes from a subsurface gold mine as revealed by analysis of genome fragments.</title>
        <authorList>
            <person name="Nunoura T."/>
            <person name="Hirayama H."/>
            <person name="Takami H."/>
            <person name="Oida H."/>
            <person name="Nishi S."/>
            <person name="Shimamura S."/>
            <person name="Suzuki Y."/>
            <person name="Inagaki F."/>
            <person name="Takai K."/>
            <person name="Nealson K.H."/>
            <person name="Horikoshi K."/>
        </authorList>
    </citation>
    <scope>NUCLEOTIDE SEQUENCE</scope>
</reference>
<accession>H5S9I8</accession>
<proteinExistence type="predicted"/>
<gene>
    <name evidence="2" type="ORF">HGMM_F03C06C29</name>
</gene>
<dbReference type="AlphaFoldDB" id="H5S9I8"/>
<name>H5S9I8_9ZZZZ</name>
<evidence type="ECO:0000313" key="2">
    <source>
        <dbReference type="EMBL" id="BAL52824.1"/>
    </source>
</evidence>
<sequence length="306" mass="36318">MPVTVDDLNDLVRLLDEHPDWREALASRLLTEQTLQRLLQANPELRASLRRLILDEEFLQLPAIVRELVEVARQGMERLGRVEERLERVEERTERMEERLERVEERTERMEERLERVEERTERMEERLERVEERTERMEERLERVEEGVDDWKQWRRGEEGRREGERYERKILRQISRLLRGGSGGSPDHERVHHRLQSWLAPLMGETIEDDADPALADIIWWKGDRVVVIEVSRKVNGRDVLRVKRRAETLRRGGVDAMPLVIGEEWAHPESQQIAQQEGVEWLVANEASDGLTKFREIPVETAE</sequence>
<protein>
    <submittedName>
        <fullName evidence="2">Uncharacterized protein</fullName>
    </submittedName>
</protein>
<reference evidence="2" key="2">
    <citation type="journal article" date="2012" name="PLoS ONE">
        <title>A Deeply Branching Thermophilic Bacterium with an Ancient Acetyl-CoA Pathway Dominates a Subsurface Ecosystem.</title>
        <authorList>
            <person name="Takami H."/>
            <person name="Noguchi H."/>
            <person name="Takaki Y."/>
            <person name="Uchiyama I."/>
            <person name="Toyoda A."/>
            <person name="Nishi S."/>
            <person name="Chee G.-J."/>
            <person name="Arai W."/>
            <person name="Nunoura T."/>
            <person name="Itoh T."/>
            <person name="Hattori M."/>
            <person name="Takai K."/>
        </authorList>
    </citation>
    <scope>NUCLEOTIDE SEQUENCE</scope>
</reference>